<dbReference type="OrthoDB" id="3235083at2759"/>
<feature type="compositionally biased region" description="Low complexity" evidence="1">
    <location>
        <begin position="747"/>
        <end position="765"/>
    </location>
</feature>
<dbReference type="RefSeq" id="XP_013288140.1">
    <property type="nucleotide sequence ID" value="XM_013432686.1"/>
</dbReference>
<dbReference type="AlphaFoldDB" id="A0A0D2FCH7"/>
<evidence type="ECO:0000313" key="3">
    <source>
        <dbReference type="Proteomes" id="UP000053029"/>
    </source>
</evidence>
<feature type="region of interest" description="Disordered" evidence="1">
    <location>
        <begin position="712"/>
        <end position="731"/>
    </location>
</feature>
<reference evidence="2 3" key="1">
    <citation type="submission" date="2015-01" db="EMBL/GenBank/DDBJ databases">
        <title>The Genome Sequence of Fonsecaea pedrosoi CBS 271.37.</title>
        <authorList>
            <consortium name="The Broad Institute Genomics Platform"/>
            <person name="Cuomo C."/>
            <person name="de Hoog S."/>
            <person name="Gorbushina A."/>
            <person name="Stielow B."/>
            <person name="Teixiera M."/>
            <person name="Abouelleil A."/>
            <person name="Chapman S.B."/>
            <person name="Priest M."/>
            <person name="Young S.K."/>
            <person name="Wortman J."/>
            <person name="Nusbaum C."/>
            <person name="Birren B."/>
        </authorList>
    </citation>
    <scope>NUCLEOTIDE SEQUENCE [LARGE SCALE GENOMIC DNA]</scope>
    <source>
        <strain evidence="2 3">CBS 271.37</strain>
    </source>
</reference>
<dbReference type="HOGENOM" id="CLU_008240_0_0_1"/>
<feature type="region of interest" description="Disordered" evidence="1">
    <location>
        <begin position="746"/>
        <end position="768"/>
    </location>
</feature>
<dbReference type="EMBL" id="KN846970">
    <property type="protein sequence ID" value="KIW84332.1"/>
    <property type="molecule type" value="Genomic_DNA"/>
</dbReference>
<protein>
    <submittedName>
        <fullName evidence="2">Unplaced genomic scaffold supercont1.2, whole genome shotgun sequence</fullName>
    </submittedName>
</protein>
<evidence type="ECO:0000256" key="1">
    <source>
        <dbReference type="SAM" id="MobiDB-lite"/>
    </source>
</evidence>
<name>A0A0D2FCH7_9EURO</name>
<dbReference type="Proteomes" id="UP000053029">
    <property type="component" value="Unassembled WGS sequence"/>
</dbReference>
<dbReference type="VEuPathDB" id="FungiDB:Z517_03582"/>
<proteinExistence type="predicted"/>
<accession>A0A0D2FCH7</accession>
<sequence length="1126" mass="120519">MANITFDTELMVNHIAATPAAAGSVFTTVLEPITRRPAVISLSNESPPVLELIKEDDAGNRNLVDLGGKLNLPSGAVIQAFVAEQDEVLKIYLALAVKNDKSSDVYVCKPFLLDNLDGISLYPQQTMPTVNKLFMVSTAHSSSGLRLNHIQGAVTNPGSFPLLVADIQPPARQSSRSSDLKAIWVDGDTTQMLQTFELPQNADRIISVAVASYGILGKGLWVLYSTQNQAKLVCNLARPGTDGTALHFQRLEPSCDPRATAIASYTDKNQQSGLLVGTPKGLYTISAQGCINSTDLHTLIAEDSFFKAPASISVAQDGPSLTVWGLSRDGQLGYLTTDSTSVERAHQSGTVLLGKQSSASFSASISQRNPGAKLNAITQTVISNDSQGNLTLLAQSQDTGIWRSEPFGIAHYTKTIEVQSYAVRVTIKDEKNLPISNGEVCVVASSDATAYVNGRTYNITSDLEGTWLPLDSAGLLSMIVATNMISGRSFRVVQITDNQKKDVEMADRTVRIDPSLKVVRNLCSKLGGDADLSSLKTQSGQSLWSDGNTPGQEDLKTAHECFKKLSQAHSDVLNPRSSRRVDGGAALKDIGDWTMDAFHHVKVALDDAVAWVIEQVEGVWRFVCKIAGEMKRFVLDTIEKIGEAAQWVWEKIKLGWDKLLDFLGHLFGDDIYNLLLGSVDWISDGIHKVEPKVEGFFDNLKGIVKVPTLTQPASTNMSQSGKSSSSAKASDSPAFNYLTDRMKNGNPGAAAAASSPSTSKPSGAGEPSFEEILKPLGESLMKLVTDLAHDVSDLFHGMGDLSPSQLFAKLGNDLLVNVIDVVKSIVVGVLKFLRKSIGLFKDLVTGKINVPIISALYKLCTGNDLNWLKLVAFILGFMTCTMSRIVTGKPPPRLQDPGQKFLDKMVDGGASEVEQKGNALFFSGVGMSISAVKIVYDAIAVAKSVSKVGAAQTAVTSVKTEAFGVAMDIATIVCIFPTDPQTPGYEIRKWITYINAASVGMDLALMLGSQGPNPAAEKGVAIFKFATDLVSACLYGIVFSKELDAEKKSWPDKDDDLTNCAICEDVFGTVKSCGKLICAVSAESPQSAAVGLAVMAAAGLGLTVNKGFTLNRTAEVNPKCYRGALC</sequence>
<evidence type="ECO:0000313" key="2">
    <source>
        <dbReference type="EMBL" id="KIW84332.1"/>
    </source>
</evidence>
<feature type="compositionally biased region" description="Low complexity" evidence="1">
    <location>
        <begin position="718"/>
        <end position="731"/>
    </location>
</feature>
<keyword evidence="3" id="KW-1185">Reference proteome</keyword>
<dbReference type="GeneID" id="25303072"/>
<gene>
    <name evidence="2" type="ORF">Z517_03582</name>
</gene>
<dbReference type="STRING" id="1442368.A0A0D2FCH7"/>
<organism evidence="2 3">
    <name type="scientific">Fonsecaea pedrosoi CBS 271.37</name>
    <dbReference type="NCBI Taxonomy" id="1442368"/>
    <lineage>
        <taxon>Eukaryota</taxon>
        <taxon>Fungi</taxon>
        <taxon>Dikarya</taxon>
        <taxon>Ascomycota</taxon>
        <taxon>Pezizomycotina</taxon>
        <taxon>Eurotiomycetes</taxon>
        <taxon>Chaetothyriomycetidae</taxon>
        <taxon>Chaetothyriales</taxon>
        <taxon>Herpotrichiellaceae</taxon>
        <taxon>Fonsecaea</taxon>
    </lineage>
</organism>